<keyword evidence="3 8" id="KW-1133">Transmembrane helix</keyword>
<dbReference type="GeneID" id="37170427"/>
<feature type="transmembrane region" description="Helical" evidence="8">
    <location>
        <begin position="89"/>
        <end position="108"/>
    </location>
</feature>
<comment type="subcellular location">
    <subcellularLocation>
        <location evidence="1">Membrane</location>
        <topology evidence="1">Multi-pass membrane protein</topology>
    </subcellularLocation>
</comment>
<comment type="similarity">
    <text evidence="6">Belongs to the anthrone oxygenase family.</text>
</comment>
<dbReference type="InterPro" id="IPR036259">
    <property type="entry name" value="MFS_trans_sf"/>
</dbReference>
<evidence type="ECO:0000256" key="3">
    <source>
        <dbReference type="ARBA" id="ARBA00022989"/>
    </source>
</evidence>
<dbReference type="PANTHER" id="PTHR35042">
    <property type="entry name" value="ANTHRONE OXYGENASE ENCC"/>
    <property type="match status" value="1"/>
</dbReference>
<dbReference type="Pfam" id="PF08592">
    <property type="entry name" value="Anthrone_oxy"/>
    <property type="match status" value="1"/>
</dbReference>
<dbReference type="RefSeq" id="XP_025523942.1">
    <property type="nucleotide sequence ID" value="XM_025666735.1"/>
</dbReference>
<dbReference type="GO" id="GO:0004497">
    <property type="term" value="F:monooxygenase activity"/>
    <property type="evidence" value="ECO:0007669"/>
    <property type="project" value="UniProtKB-KW"/>
</dbReference>
<dbReference type="EMBL" id="KZ824832">
    <property type="protein sequence ID" value="RAH78048.1"/>
    <property type="molecule type" value="Genomic_DNA"/>
</dbReference>
<feature type="transmembrane region" description="Helical" evidence="8">
    <location>
        <begin position="134"/>
        <end position="154"/>
    </location>
</feature>
<gene>
    <name evidence="9" type="ORF">BO86DRAFT_198902</name>
</gene>
<keyword evidence="5 8" id="KW-0472">Membrane</keyword>
<accession>A0A8T8WQD1</accession>
<feature type="region of interest" description="Disordered" evidence="7">
    <location>
        <begin position="48"/>
        <end position="68"/>
    </location>
</feature>
<keyword evidence="10" id="KW-1185">Reference proteome</keyword>
<dbReference type="Proteomes" id="UP000249497">
    <property type="component" value="Unassembled WGS sequence"/>
</dbReference>
<evidence type="ECO:0000313" key="10">
    <source>
        <dbReference type="Proteomes" id="UP000249497"/>
    </source>
</evidence>
<keyword evidence="2 8" id="KW-0812">Transmembrane</keyword>
<dbReference type="OrthoDB" id="5954308at2759"/>
<protein>
    <submittedName>
        <fullName evidence="9">DUF1772-domain-containing protein</fullName>
    </submittedName>
</protein>
<evidence type="ECO:0000256" key="4">
    <source>
        <dbReference type="ARBA" id="ARBA00023033"/>
    </source>
</evidence>
<reference evidence="9 10" key="1">
    <citation type="submission" date="2018-02" db="EMBL/GenBank/DDBJ databases">
        <title>The genomes of Aspergillus section Nigri reveals drivers in fungal speciation.</title>
        <authorList>
            <consortium name="DOE Joint Genome Institute"/>
            <person name="Vesth T.C."/>
            <person name="Nybo J."/>
            <person name="Theobald S."/>
            <person name="Brandl J."/>
            <person name="Frisvad J.C."/>
            <person name="Nielsen K.F."/>
            <person name="Lyhne E.K."/>
            <person name="Kogle M.E."/>
            <person name="Kuo A."/>
            <person name="Riley R."/>
            <person name="Clum A."/>
            <person name="Nolan M."/>
            <person name="Lipzen A."/>
            <person name="Salamov A."/>
            <person name="Henrissat B."/>
            <person name="Wiebenga A."/>
            <person name="De vries R.P."/>
            <person name="Grigoriev I.V."/>
            <person name="Mortensen U.H."/>
            <person name="Andersen M.R."/>
            <person name="Baker S.E."/>
        </authorList>
    </citation>
    <scope>NUCLEOTIDE SEQUENCE [LARGE SCALE GENOMIC DNA]</scope>
    <source>
        <strain evidence="9 10">CBS 114.51</strain>
    </source>
</reference>
<name>A0A8T8WQD1_ASPJA</name>
<evidence type="ECO:0000256" key="8">
    <source>
        <dbReference type="SAM" id="Phobius"/>
    </source>
</evidence>
<organism evidence="9 10">
    <name type="scientific">Aspergillus japonicus CBS 114.51</name>
    <dbReference type="NCBI Taxonomy" id="1448312"/>
    <lineage>
        <taxon>Eukaryota</taxon>
        <taxon>Fungi</taxon>
        <taxon>Dikarya</taxon>
        <taxon>Ascomycota</taxon>
        <taxon>Pezizomycotina</taxon>
        <taxon>Eurotiomycetes</taxon>
        <taxon>Eurotiomycetidae</taxon>
        <taxon>Eurotiales</taxon>
        <taxon>Aspergillaceae</taxon>
        <taxon>Aspergillus</taxon>
        <taxon>Aspergillus subgen. Circumdati</taxon>
    </lineage>
</organism>
<keyword evidence="4" id="KW-0560">Oxidoreductase</keyword>
<sequence length="221" mass="23184">MTTHPLAYRTAQAIGFTGAAWLSGNIASQSLITIPALLAIDPDPDPTPYLTDHPNHITAPPTDHPNHNTATPTTLRIWKRISTASSTQTPPVAAGTAAAFVYLAWTVARAVEPPLLQQVLSSSRSIGGYVGPGWWYAAAAVLTVGVVPFTAVVMRGTDCELVRLVEGEREREKGAGAEAEAEAEAAAERTSGLLKRWAVLNAVRSLLPLVGGLCGFAAAVI</sequence>
<dbReference type="AlphaFoldDB" id="A0A8T8WQD1"/>
<dbReference type="InterPro" id="IPR013901">
    <property type="entry name" value="Anthrone_oxy"/>
</dbReference>
<evidence type="ECO:0000256" key="7">
    <source>
        <dbReference type="SAM" id="MobiDB-lite"/>
    </source>
</evidence>
<proteinExistence type="inferred from homology"/>
<evidence type="ECO:0000256" key="2">
    <source>
        <dbReference type="ARBA" id="ARBA00022692"/>
    </source>
</evidence>
<dbReference type="PANTHER" id="PTHR35042:SF1">
    <property type="entry name" value="DUF1772-DOMAIN-CONTAINING PROTEIN"/>
    <property type="match status" value="1"/>
</dbReference>
<dbReference type="GO" id="GO:0016020">
    <property type="term" value="C:membrane"/>
    <property type="evidence" value="ECO:0007669"/>
    <property type="project" value="UniProtKB-SubCell"/>
</dbReference>
<keyword evidence="4" id="KW-0503">Monooxygenase</keyword>
<evidence type="ECO:0000256" key="5">
    <source>
        <dbReference type="ARBA" id="ARBA00023136"/>
    </source>
</evidence>
<evidence type="ECO:0000313" key="9">
    <source>
        <dbReference type="EMBL" id="RAH78048.1"/>
    </source>
</evidence>
<dbReference type="SUPFAM" id="SSF103473">
    <property type="entry name" value="MFS general substrate transporter"/>
    <property type="match status" value="1"/>
</dbReference>
<evidence type="ECO:0000256" key="1">
    <source>
        <dbReference type="ARBA" id="ARBA00004141"/>
    </source>
</evidence>
<evidence type="ECO:0000256" key="6">
    <source>
        <dbReference type="ARBA" id="ARBA00034313"/>
    </source>
</evidence>